<name>A0A1D2JP17_PARBR</name>
<dbReference type="Proteomes" id="UP000242814">
    <property type="component" value="Unassembled WGS sequence"/>
</dbReference>
<dbReference type="VEuPathDB" id="FungiDB:PABG_04787"/>
<dbReference type="InterPro" id="IPR039146">
    <property type="entry name" value="GPANK1"/>
</dbReference>
<evidence type="ECO:0000256" key="1">
    <source>
        <dbReference type="SAM" id="MobiDB-lite"/>
    </source>
</evidence>
<feature type="domain" description="G-patch" evidence="2">
    <location>
        <begin position="157"/>
        <end position="205"/>
    </location>
</feature>
<accession>A0A1D2JP17</accession>
<dbReference type="PANTHER" id="PTHR20923">
    <property type="entry name" value="BAT4 PROTEIN-RELATED"/>
    <property type="match status" value="1"/>
</dbReference>
<dbReference type="EMBL" id="LZYO01000015">
    <property type="protein sequence ID" value="ODH44814.1"/>
    <property type="molecule type" value="Genomic_DNA"/>
</dbReference>
<evidence type="ECO:0000259" key="2">
    <source>
        <dbReference type="PROSITE" id="PS50174"/>
    </source>
</evidence>
<feature type="compositionally biased region" description="Low complexity" evidence="1">
    <location>
        <begin position="100"/>
        <end position="110"/>
    </location>
</feature>
<dbReference type="PROSITE" id="PS50174">
    <property type="entry name" value="G_PATCH"/>
    <property type="match status" value="1"/>
</dbReference>
<feature type="compositionally biased region" description="Low complexity" evidence="1">
    <location>
        <begin position="44"/>
        <end position="69"/>
    </location>
</feature>
<proteinExistence type="predicted"/>
<comment type="caution">
    <text evidence="3">The sequence shown here is derived from an EMBL/GenBank/DDBJ whole genome shotgun (WGS) entry which is preliminary data.</text>
</comment>
<protein>
    <recommendedName>
        <fullName evidence="2">G-patch domain-containing protein</fullName>
    </recommendedName>
</protein>
<dbReference type="AlphaFoldDB" id="A0A1D2JP17"/>
<feature type="compositionally biased region" description="Basic and acidic residues" evidence="1">
    <location>
        <begin position="127"/>
        <end position="139"/>
    </location>
</feature>
<gene>
    <name evidence="3" type="ORF">ACO22_00715</name>
</gene>
<sequence length="270" mass="29363">MAYDGEHEYFLPLLDQRVFGAGIKRKRVPFIPSSDVTAAINAPSSSKDISSASNTLLQQQQQQPPNTSSIGDRYLSIVFPPAPETSGLETHPTSTPSPPSTSAATTPSTTCEICQLPLSPSPSGPDTDTRPSSKPHEATLAHQVCLPHSHPPSAIDRTRPGFKYLSARGWDPDSRLGLGPQGQGISAPLKPRVKHDTLGLGVKPRKAGEEKAAKGIGKKVEKMNAKQVRKLEEERKKKGERLREMFYAREDVERFFGLFNLPVYGVEGGM</sequence>
<reference evidence="3 4" key="1">
    <citation type="submission" date="2016-06" db="EMBL/GenBank/DDBJ databases">
        <authorList>
            <person name="Kjaerup R.B."/>
            <person name="Dalgaard T.S."/>
            <person name="Juul-Madsen H.R."/>
        </authorList>
    </citation>
    <scope>NUCLEOTIDE SEQUENCE [LARGE SCALE GENOMIC DNA]</scope>
    <source>
        <strain evidence="3 4">Pb300</strain>
    </source>
</reference>
<dbReference type="Pfam" id="PF01585">
    <property type="entry name" value="G-patch"/>
    <property type="match status" value="1"/>
</dbReference>
<feature type="region of interest" description="Disordered" evidence="1">
    <location>
        <begin position="44"/>
        <end position="139"/>
    </location>
</feature>
<organism evidence="3 4">
    <name type="scientific">Paracoccidioides brasiliensis</name>
    <dbReference type="NCBI Taxonomy" id="121759"/>
    <lineage>
        <taxon>Eukaryota</taxon>
        <taxon>Fungi</taxon>
        <taxon>Dikarya</taxon>
        <taxon>Ascomycota</taxon>
        <taxon>Pezizomycotina</taxon>
        <taxon>Eurotiomycetes</taxon>
        <taxon>Eurotiomycetidae</taxon>
        <taxon>Onygenales</taxon>
        <taxon>Ajellomycetaceae</taxon>
        <taxon>Paracoccidioides</taxon>
    </lineage>
</organism>
<dbReference type="InterPro" id="IPR000467">
    <property type="entry name" value="G_patch_dom"/>
</dbReference>
<evidence type="ECO:0000313" key="4">
    <source>
        <dbReference type="Proteomes" id="UP000242814"/>
    </source>
</evidence>
<dbReference type="VEuPathDB" id="FungiDB:PADG_05417"/>
<evidence type="ECO:0000313" key="3">
    <source>
        <dbReference type="EMBL" id="ODH44814.1"/>
    </source>
</evidence>
<dbReference type="PANTHER" id="PTHR20923:SF1">
    <property type="entry name" value="G PATCH DOMAIN AND ANKYRIN REPEAT-CONTAINING PROTEIN 1"/>
    <property type="match status" value="1"/>
</dbReference>
<dbReference type="GO" id="GO:0003676">
    <property type="term" value="F:nucleic acid binding"/>
    <property type="evidence" value="ECO:0007669"/>
    <property type="project" value="InterPro"/>
</dbReference>